<sequence length="177" mass="18941">MSAVKPASAAYGAAILFAIHLVTYFIPALRDITTADSIPLAEAMALLAVAEHLILFPVIAALPAPGWSRAAGYGWLVLDIGTDIMQLGGVPKLIYLSLRYGANIAAALWIASASWQAKGAIRIIGWIVAITLTLYSFIAFVPLAFLILVPSLVLLPLWFVRMGQVLARTPNIQLETS</sequence>
<comment type="caution">
    <text evidence="2">The sequence shown here is derived from an EMBL/GenBank/DDBJ whole genome shotgun (WGS) entry which is preliminary data.</text>
</comment>
<dbReference type="Proteomes" id="UP000597444">
    <property type="component" value="Unassembled WGS sequence"/>
</dbReference>
<evidence type="ECO:0000313" key="2">
    <source>
        <dbReference type="EMBL" id="GHO97209.1"/>
    </source>
</evidence>
<dbReference type="RefSeq" id="WP_220207787.1">
    <property type="nucleotide sequence ID" value="NZ_BNJK01000001.1"/>
</dbReference>
<evidence type="ECO:0000313" key="3">
    <source>
        <dbReference type="Proteomes" id="UP000597444"/>
    </source>
</evidence>
<gene>
    <name evidence="2" type="ORF">KSF_072570</name>
</gene>
<name>A0A8J3N3J6_9CHLR</name>
<dbReference type="AlphaFoldDB" id="A0A8J3N3J6"/>
<keyword evidence="1" id="KW-0472">Membrane</keyword>
<feature type="transmembrane region" description="Helical" evidence="1">
    <location>
        <begin position="93"/>
        <end position="111"/>
    </location>
</feature>
<feature type="transmembrane region" description="Helical" evidence="1">
    <location>
        <begin position="123"/>
        <end position="149"/>
    </location>
</feature>
<keyword evidence="1" id="KW-0812">Transmembrane</keyword>
<feature type="transmembrane region" description="Helical" evidence="1">
    <location>
        <begin position="6"/>
        <end position="26"/>
    </location>
</feature>
<keyword evidence="3" id="KW-1185">Reference proteome</keyword>
<reference evidence="2" key="1">
    <citation type="submission" date="2020-10" db="EMBL/GenBank/DDBJ databases">
        <title>Taxonomic study of unclassified bacteria belonging to the class Ktedonobacteria.</title>
        <authorList>
            <person name="Yabe S."/>
            <person name="Wang C.M."/>
            <person name="Zheng Y."/>
            <person name="Sakai Y."/>
            <person name="Cavaletti L."/>
            <person name="Monciardini P."/>
            <person name="Donadio S."/>
        </authorList>
    </citation>
    <scope>NUCLEOTIDE SEQUENCE</scope>
    <source>
        <strain evidence="2">ID150040</strain>
    </source>
</reference>
<feature type="transmembrane region" description="Helical" evidence="1">
    <location>
        <begin position="38"/>
        <end position="62"/>
    </location>
</feature>
<protein>
    <submittedName>
        <fullName evidence="2">Uncharacterized protein</fullName>
    </submittedName>
</protein>
<dbReference type="EMBL" id="BNJK01000001">
    <property type="protein sequence ID" value="GHO97209.1"/>
    <property type="molecule type" value="Genomic_DNA"/>
</dbReference>
<organism evidence="2 3">
    <name type="scientific">Reticulibacter mediterranei</name>
    <dbReference type="NCBI Taxonomy" id="2778369"/>
    <lineage>
        <taxon>Bacteria</taxon>
        <taxon>Bacillati</taxon>
        <taxon>Chloroflexota</taxon>
        <taxon>Ktedonobacteria</taxon>
        <taxon>Ktedonobacterales</taxon>
        <taxon>Reticulibacteraceae</taxon>
        <taxon>Reticulibacter</taxon>
    </lineage>
</organism>
<accession>A0A8J3N3J6</accession>
<proteinExistence type="predicted"/>
<evidence type="ECO:0000256" key="1">
    <source>
        <dbReference type="SAM" id="Phobius"/>
    </source>
</evidence>
<keyword evidence="1" id="KW-1133">Transmembrane helix</keyword>